<reference evidence="1 2" key="1">
    <citation type="submission" date="2023-03" db="EMBL/GenBank/DDBJ databases">
        <authorList>
            <person name="Kaur S."/>
            <person name="Espinosa-Saiz D."/>
            <person name="Velazquez E."/>
            <person name="Menendez E."/>
            <person name="diCenzo G.C."/>
        </authorList>
    </citation>
    <scope>NUCLEOTIDE SEQUENCE [LARGE SCALE GENOMIC DNA]</scope>
    <source>
        <strain evidence="1 2">LMG 24692</strain>
    </source>
</reference>
<evidence type="ECO:0000313" key="1">
    <source>
        <dbReference type="EMBL" id="WEX89653.1"/>
    </source>
</evidence>
<keyword evidence="2" id="KW-1185">Reference proteome</keyword>
<dbReference type="EMBL" id="CP120374">
    <property type="protein sequence ID" value="WEX89653.1"/>
    <property type="molecule type" value="Genomic_DNA"/>
</dbReference>
<evidence type="ECO:0000313" key="2">
    <source>
        <dbReference type="Proteomes" id="UP001229355"/>
    </source>
</evidence>
<organism evidence="1 2">
    <name type="scientific">Sinorhizobium garamanticum</name>
    <dbReference type="NCBI Taxonomy" id="680247"/>
    <lineage>
        <taxon>Bacteria</taxon>
        <taxon>Pseudomonadati</taxon>
        <taxon>Pseudomonadota</taxon>
        <taxon>Alphaproteobacteria</taxon>
        <taxon>Hyphomicrobiales</taxon>
        <taxon>Rhizobiaceae</taxon>
        <taxon>Sinorhizobium/Ensifer group</taxon>
        <taxon>Sinorhizobium</taxon>
    </lineage>
</organism>
<dbReference type="RefSeq" id="WP_280661624.1">
    <property type="nucleotide sequence ID" value="NZ_CP120374.1"/>
</dbReference>
<gene>
    <name evidence="1" type="ORF">PZN02_004956</name>
</gene>
<proteinExistence type="predicted"/>
<evidence type="ECO:0008006" key="3">
    <source>
        <dbReference type="Google" id="ProtNLM"/>
    </source>
</evidence>
<protein>
    <recommendedName>
        <fullName evidence="3">DUF1127 domain-containing protein</fullName>
    </recommendedName>
</protein>
<sequence>MMSSSAISFGMRAIAALPRNSLKRRFIRVREEVRMRRELESLMKLDDRTLADIGLSRDKLRCLAMLSAIRAQRAR</sequence>
<name>A0ABY8DL73_9HYPH</name>
<dbReference type="Proteomes" id="UP001229355">
    <property type="component" value="Chromosome 2"/>
</dbReference>
<accession>A0ABY8DL73</accession>